<feature type="region of interest" description="Disordered" evidence="1">
    <location>
        <begin position="1"/>
        <end position="20"/>
    </location>
</feature>
<proteinExistence type="predicted"/>
<sequence length="117" mass="12455">MISNFAIDKSDPDHRDCGGAASLQLRDTATPTCPQGQGATVEALQNICSGGQNEAAAHLAYAARLILHASGHSDAAGIAKERKETSPKRAIKLKKVYHLPKVQAHEYPPEEALPLSM</sequence>
<organism evidence="2 3">
    <name type="scientific">Eumeta variegata</name>
    <name type="common">Bagworm moth</name>
    <name type="synonym">Eumeta japonica</name>
    <dbReference type="NCBI Taxonomy" id="151549"/>
    <lineage>
        <taxon>Eukaryota</taxon>
        <taxon>Metazoa</taxon>
        <taxon>Ecdysozoa</taxon>
        <taxon>Arthropoda</taxon>
        <taxon>Hexapoda</taxon>
        <taxon>Insecta</taxon>
        <taxon>Pterygota</taxon>
        <taxon>Neoptera</taxon>
        <taxon>Endopterygota</taxon>
        <taxon>Lepidoptera</taxon>
        <taxon>Glossata</taxon>
        <taxon>Ditrysia</taxon>
        <taxon>Tineoidea</taxon>
        <taxon>Psychidae</taxon>
        <taxon>Oiketicinae</taxon>
        <taxon>Eumeta</taxon>
    </lineage>
</organism>
<dbReference type="AlphaFoldDB" id="A0A4C2AC99"/>
<gene>
    <name evidence="2" type="ORF">EVAR_70863_1</name>
</gene>
<name>A0A4C2AC99_EUMVA</name>
<evidence type="ECO:0000313" key="3">
    <source>
        <dbReference type="Proteomes" id="UP000299102"/>
    </source>
</evidence>
<comment type="caution">
    <text evidence="2">The sequence shown here is derived from an EMBL/GenBank/DDBJ whole genome shotgun (WGS) entry which is preliminary data.</text>
</comment>
<keyword evidence="3" id="KW-1185">Reference proteome</keyword>
<evidence type="ECO:0000313" key="2">
    <source>
        <dbReference type="EMBL" id="GBP96487.1"/>
    </source>
</evidence>
<dbReference type="Proteomes" id="UP000299102">
    <property type="component" value="Unassembled WGS sequence"/>
</dbReference>
<evidence type="ECO:0000256" key="1">
    <source>
        <dbReference type="SAM" id="MobiDB-lite"/>
    </source>
</evidence>
<feature type="compositionally biased region" description="Basic and acidic residues" evidence="1">
    <location>
        <begin position="8"/>
        <end position="17"/>
    </location>
</feature>
<dbReference type="EMBL" id="BGZK01002788">
    <property type="protein sequence ID" value="GBP96487.1"/>
    <property type="molecule type" value="Genomic_DNA"/>
</dbReference>
<protein>
    <submittedName>
        <fullName evidence="2">Uncharacterized protein</fullName>
    </submittedName>
</protein>
<accession>A0A4C2AC99</accession>
<reference evidence="2 3" key="1">
    <citation type="journal article" date="2019" name="Commun. Biol.">
        <title>The bagworm genome reveals a unique fibroin gene that provides high tensile strength.</title>
        <authorList>
            <person name="Kono N."/>
            <person name="Nakamura H."/>
            <person name="Ohtoshi R."/>
            <person name="Tomita M."/>
            <person name="Numata K."/>
            <person name="Arakawa K."/>
        </authorList>
    </citation>
    <scope>NUCLEOTIDE SEQUENCE [LARGE SCALE GENOMIC DNA]</scope>
</reference>